<dbReference type="EMBL" id="JAYMYS010000001">
    <property type="protein sequence ID" value="KAK7410221.1"/>
    <property type="molecule type" value="Genomic_DNA"/>
</dbReference>
<proteinExistence type="predicted"/>
<protein>
    <submittedName>
        <fullName evidence="2">Uncharacterized protein</fullName>
    </submittedName>
</protein>
<sequence length="138" mass="15366">MFGGNQRASTKKVTKTMKGVGYKVGAGFTREVQEDSTVHTDCDRDVVVTANGKNDVGRLEIGRRELEMQKPGEQRPQNGNEAENGVKHGQRPIGNTQNKVGNKAATYMWEISQRESDSSRSINEERQKAIWLASEKSK</sequence>
<comment type="caution">
    <text evidence="2">The sequence shown here is derived from an EMBL/GenBank/DDBJ whole genome shotgun (WGS) entry which is preliminary data.</text>
</comment>
<name>A0AAN9XUD2_PSOTE</name>
<feature type="region of interest" description="Disordered" evidence="1">
    <location>
        <begin position="62"/>
        <end position="105"/>
    </location>
</feature>
<reference evidence="2 3" key="1">
    <citation type="submission" date="2024-01" db="EMBL/GenBank/DDBJ databases">
        <title>The genomes of 5 underutilized Papilionoideae crops provide insights into root nodulation and disease resistanc.</title>
        <authorList>
            <person name="Jiang F."/>
        </authorList>
    </citation>
    <scope>NUCLEOTIDE SEQUENCE [LARGE SCALE GENOMIC DNA]</scope>
    <source>
        <strain evidence="2">DUOXIRENSHENG_FW03</strain>
        <tissue evidence="2">Leaves</tissue>
    </source>
</reference>
<evidence type="ECO:0000313" key="3">
    <source>
        <dbReference type="Proteomes" id="UP001386955"/>
    </source>
</evidence>
<accession>A0AAN9XUD2</accession>
<evidence type="ECO:0000313" key="2">
    <source>
        <dbReference type="EMBL" id="KAK7410221.1"/>
    </source>
</evidence>
<dbReference type="AlphaFoldDB" id="A0AAN9XUD2"/>
<dbReference type="Proteomes" id="UP001386955">
    <property type="component" value="Unassembled WGS sequence"/>
</dbReference>
<gene>
    <name evidence="2" type="ORF">VNO78_00837</name>
</gene>
<keyword evidence="3" id="KW-1185">Reference proteome</keyword>
<evidence type="ECO:0000256" key="1">
    <source>
        <dbReference type="SAM" id="MobiDB-lite"/>
    </source>
</evidence>
<organism evidence="2 3">
    <name type="scientific">Psophocarpus tetragonolobus</name>
    <name type="common">Winged bean</name>
    <name type="synonym">Dolichos tetragonolobus</name>
    <dbReference type="NCBI Taxonomy" id="3891"/>
    <lineage>
        <taxon>Eukaryota</taxon>
        <taxon>Viridiplantae</taxon>
        <taxon>Streptophyta</taxon>
        <taxon>Embryophyta</taxon>
        <taxon>Tracheophyta</taxon>
        <taxon>Spermatophyta</taxon>
        <taxon>Magnoliopsida</taxon>
        <taxon>eudicotyledons</taxon>
        <taxon>Gunneridae</taxon>
        <taxon>Pentapetalae</taxon>
        <taxon>rosids</taxon>
        <taxon>fabids</taxon>
        <taxon>Fabales</taxon>
        <taxon>Fabaceae</taxon>
        <taxon>Papilionoideae</taxon>
        <taxon>50 kb inversion clade</taxon>
        <taxon>NPAAA clade</taxon>
        <taxon>indigoferoid/millettioid clade</taxon>
        <taxon>Phaseoleae</taxon>
        <taxon>Psophocarpus</taxon>
    </lineage>
</organism>
<feature type="compositionally biased region" description="Basic and acidic residues" evidence="1">
    <location>
        <begin position="62"/>
        <end position="73"/>
    </location>
</feature>